<dbReference type="SUPFAM" id="SSF48452">
    <property type="entry name" value="TPR-like"/>
    <property type="match status" value="6"/>
</dbReference>
<dbReference type="EMBL" id="JANATA010000013">
    <property type="protein sequence ID" value="MCP3428990.1"/>
    <property type="molecule type" value="Genomic_DNA"/>
</dbReference>
<reference evidence="3" key="1">
    <citation type="submission" date="2022-07" db="EMBL/GenBank/DDBJ databases">
        <title>Characterization of the Novel Bacterium Alteromonas immobilis LMIT006 and Alteromonas gregis LMIT007.</title>
        <authorList>
            <person name="Lin X."/>
        </authorList>
    </citation>
    <scope>NUCLEOTIDE SEQUENCE</scope>
    <source>
        <strain evidence="3">LMIT007</strain>
    </source>
</reference>
<name>A0AA41WZ52_9ALTE</name>
<sequence length="949" mass="107835">MKSHAKRLTFATLLAGALLGPLGPLAYADETIQTADAYYEEALISFEQGEYETSYVYLKNALDAKDSHLPSKILMGRLLLINQLPEAAITEFEEALYAGVDPNIVTIPLLRAYIFTEQFKKATSMATDDLSQDNVFEVHLLKASAYRNLGNTELAFTLYQKALRLQPDNTRAKNSLASLYLKNEMWSKAKKLIDESLASAPNDAKTLHLYGTYLMQTEALEEAQKVFEQAQTLRPNDPIMQRSVASIYLRNGHVTKAIELLERILKETPDPFSKLLYANLIRANESNEADILFQDVTQTLSLLPEDIKATRSDIALVDALAAYFQENYAQAAANLERFIKQNPTNINAMKLLVDSYVKENSYKTAVTTLESYPLLVQKDLPLTVTLCNLYFQLQRGFKCESLIRELRVFQQDHSTLNLLEVRSLFNRGVNDEALALFEEKFNNVDYTYLRQLHVELLVQNGQTQRARDILNKELNKTKDAEGFNRSLTLLDATVLLQEAKFSEALQQTKQVLRQNNEDQAALFLQAQILYYQRSHADSLAVLNSLNSEFSPVLVAQFTARNQMALGEWTKAYEILQPIYERNPKNNGVLELLQTIFKAQKDYENALWINQKLLQNSFLNVGYLIEQADIYLKANELDNALVSFKKIQNLVADNPSGLIQLGQLQADAQLYQQALANIAKSRELLNDDGELDMQARLLQADILFKNNQPKQSMALARSVILDAFARDERRTLKLQAMYLIGEIYRFQGNHTQAVKMFTELFTQGMPNQAGVYLYELAIQGNAPDNFTQRAEELLALQPQQLFVRRLLADFYLQTAQQNLARGHYETLLAYPAVPNKHEILNNLANIVGNDDLAVAKEYAQEAAALAPNDAQIIDTLGWIEMQEGNYINALRNFRKAYVMDSTDPNIKYHLGKVLMLLDRTDEAKNQFSRLLREHDNFTKKADVKELLESI</sequence>
<protein>
    <submittedName>
        <fullName evidence="3">Tetratricopeptide repeat protein</fullName>
    </submittedName>
</protein>
<evidence type="ECO:0000313" key="4">
    <source>
        <dbReference type="Proteomes" id="UP001165413"/>
    </source>
</evidence>
<keyword evidence="1" id="KW-0802">TPR repeat</keyword>
<dbReference type="Proteomes" id="UP001165413">
    <property type="component" value="Unassembled WGS sequence"/>
</dbReference>
<feature type="repeat" description="TPR" evidence="1">
    <location>
        <begin position="869"/>
        <end position="902"/>
    </location>
</feature>
<dbReference type="PANTHER" id="PTHR12558">
    <property type="entry name" value="CELL DIVISION CYCLE 16,23,27"/>
    <property type="match status" value="1"/>
</dbReference>
<dbReference type="Pfam" id="PF13432">
    <property type="entry name" value="TPR_16"/>
    <property type="match status" value="1"/>
</dbReference>
<dbReference type="Pfam" id="PF14559">
    <property type="entry name" value="TPR_19"/>
    <property type="match status" value="4"/>
</dbReference>
<keyword evidence="2" id="KW-0732">Signal</keyword>
<feature type="repeat" description="TPR" evidence="1">
    <location>
        <begin position="136"/>
        <end position="169"/>
    </location>
</feature>
<feature type="chain" id="PRO_5041352860" evidence="2">
    <location>
        <begin position="29"/>
        <end position="949"/>
    </location>
</feature>
<dbReference type="InterPro" id="IPR019734">
    <property type="entry name" value="TPR_rpt"/>
</dbReference>
<comment type="caution">
    <text evidence="3">The sequence shown here is derived from an EMBL/GenBank/DDBJ whole genome shotgun (WGS) entry which is preliminary data.</text>
</comment>
<organism evidence="3 4">
    <name type="scientific">Opacimonas viscosa</name>
    <dbReference type="NCBI Taxonomy" id="2961944"/>
    <lineage>
        <taxon>Bacteria</taxon>
        <taxon>Pseudomonadati</taxon>
        <taxon>Pseudomonadota</taxon>
        <taxon>Gammaproteobacteria</taxon>
        <taxon>Alteromonadales</taxon>
        <taxon>Alteromonadaceae</taxon>
        <taxon>Opacimonas</taxon>
    </lineage>
</organism>
<accession>A0AA41WZ52</accession>
<evidence type="ECO:0000256" key="1">
    <source>
        <dbReference type="PROSITE-ProRule" id="PRU00339"/>
    </source>
</evidence>
<keyword evidence="4" id="KW-1185">Reference proteome</keyword>
<dbReference type="PROSITE" id="PS50005">
    <property type="entry name" value="TPR"/>
    <property type="match status" value="3"/>
</dbReference>
<dbReference type="SMART" id="SM00028">
    <property type="entry name" value="TPR"/>
    <property type="match status" value="13"/>
</dbReference>
<evidence type="ECO:0000256" key="2">
    <source>
        <dbReference type="SAM" id="SignalP"/>
    </source>
</evidence>
<dbReference type="Pfam" id="PF13174">
    <property type="entry name" value="TPR_6"/>
    <property type="match status" value="1"/>
</dbReference>
<gene>
    <name evidence="3" type="ORF">NLF92_08525</name>
</gene>
<evidence type="ECO:0000313" key="3">
    <source>
        <dbReference type="EMBL" id="MCP3428990.1"/>
    </source>
</evidence>
<dbReference type="AlphaFoldDB" id="A0AA41WZ52"/>
<dbReference type="InterPro" id="IPR011990">
    <property type="entry name" value="TPR-like_helical_dom_sf"/>
</dbReference>
<proteinExistence type="predicted"/>
<feature type="signal peptide" evidence="2">
    <location>
        <begin position="1"/>
        <end position="28"/>
    </location>
</feature>
<dbReference type="Gene3D" id="1.25.40.10">
    <property type="entry name" value="Tetratricopeptide repeat domain"/>
    <property type="match status" value="5"/>
</dbReference>
<feature type="repeat" description="TPR" evidence="1">
    <location>
        <begin position="204"/>
        <end position="237"/>
    </location>
</feature>
<dbReference type="RefSeq" id="WP_254100826.1">
    <property type="nucleotide sequence ID" value="NZ_JANATA010000013.1"/>
</dbReference>
<dbReference type="PANTHER" id="PTHR12558:SF13">
    <property type="entry name" value="CELL DIVISION CYCLE PROTEIN 27 HOMOLOG"/>
    <property type="match status" value="1"/>
</dbReference>